<gene>
    <name evidence="8" type="ORF">K1X11_018495</name>
</gene>
<reference evidence="8 9" key="1">
    <citation type="submission" date="2023-12" db="EMBL/GenBank/DDBJ databases">
        <title>Description of an unclassified Opitutus bacterium of Verrucomicrobiota.</title>
        <authorList>
            <person name="Zhang D.-F."/>
        </authorList>
    </citation>
    <scope>NUCLEOTIDE SEQUENCE [LARGE SCALE GENOMIC DNA]</scope>
    <source>
        <strain evidence="8 9">WL0086</strain>
    </source>
</reference>
<dbReference type="PANTHER" id="PTHR33508:SF10">
    <property type="entry name" value="UPF0056 INNER MEMBRANE PROTEIN YHGN"/>
    <property type="match status" value="1"/>
</dbReference>
<name>A0ABZ1C5N9_9BACT</name>
<dbReference type="Proteomes" id="UP000738431">
    <property type="component" value="Chromosome"/>
</dbReference>
<evidence type="ECO:0000313" key="8">
    <source>
        <dbReference type="EMBL" id="WRQ86806.1"/>
    </source>
</evidence>
<dbReference type="InterPro" id="IPR002771">
    <property type="entry name" value="Multi_antbiot-R_MarC"/>
</dbReference>
<keyword evidence="5 7" id="KW-1133">Transmembrane helix</keyword>
<evidence type="ECO:0000313" key="9">
    <source>
        <dbReference type="Proteomes" id="UP000738431"/>
    </source>
</evidence>
<keyword evidence="9" id="KW-1185">Reference proteome</keyword>
<comment type="similarity">
    <text evidence="2 7">Belongs to the UPF0056 (MarC) family.</text>
</comment>
<dbReference type="Pfam" id="PF01914">
    <property type="entry name" value="MarC"/>
    <property type="match status" value="1"/>
</dbReference>
<comment type="caution">
    <text evidence="7">Lacks conserved residue(s) required for the propagation of feature annotation.</text>
</comment>
<evidence type="ECO:0000256" key="6">
    <source>
        <dbReference type="ARBA" id="ARBA00023136"/>
    </source>
</evidence>
<comment type="subcellular location">
    <subcellularLocation>
        <location evidence="1 7">Cell membrane</location>
        <topology evidence="1 7">Multi-pass membrane protein</topology>
    </subcellularLocation>
</comment>
<feature type="transmembrane region" description="Helical" evidence="7">
    <location>
        <begin position="133"/>
        <end position="152"/>
    </location>
</feature>
<keyword evidence="4 7" id="KW-0812">Transmembrane</keyword>
<feature type="transmembrane region" description="Helical" evidence="7">
    <location>
        <begin position="172"/>
        <end position="193"/>
    </location>
</feature>
<evidence type="ECO:0000256" key="4">
    <source>
        <dbReference type="ARBA" id="ARBA00022692"/>
    </source>
</evidence>
<evidence type="ECO:0000256" key="3">
    <source>
        <dbReference type="ARBA" id="ARBA00022475"/>
    </source>
</evidence>
<keyword evidence="6 7" id="KW-0472">Membrane</keyword>
<evidence type="ECO:0000256" key="1">
    <source>
        <dbReference type="ARBA" id="ARBA00004651"/>
    </source>
</evidence>
<evidence type="ECO:0000256" key="2">
    <source>
        <dbReference type="ARBA" id="ARBA00009784"/>
    </source>
</evidence>
<keyword evidence="3" id="KW-1003">Cell membrane</keyword>
<sequence length="199" mass="21430">MTLFTAAATLLLILDPFGNIVIFNAILAKVPPERRRRVLLRETLIAYGLLMGFLLLGAQLLAFLGLQQSSLSLAGGILLFLIAIGMVFPNRAVQFGTDGDEEPFIVPLATPMIAGPSGIAFLLLLASKEPGRLPEWIIAVTVASAISTAILIAGERIARMLGSRGMRAAEKLMGMLLILVAVQMITDGISLYWHDLMMK</sequence>
<evidence type="ECO:0000256" key="7">
    <source>
        <dbReference type="RuleBase" id="RU362048"/>
    </source>
</evidence>
<dbReference type="RefSeq" id="WP_221030642.1">
    <property type="nucleotide sequence ID" value="NZ_CP139781.1"/>
</dbReference>
<accession>A0ABZ1C5N9</accession>
<proteinExistence type="inferred from homology"/>
<dbReference type="PANTHER" id="PTHR33508">
    <property type="entry name" value="UPF0056 MEMBRANE PROTEIN YHCE"/>
    <property type="match status" value="1"/>
</dbReference>
<feature type="transmembrane region" description="Helical" evidence="7">
    <location>
        <begin position="44"/>
        <end position="64"/>
    </location>
</feature>
<dbReference type="EMBL" id="CP139781">
    <property type="protein sequence ID" value="WRQ86806.1"/>
    <property type="molecule type" value="Genomic_DNA"/>
</dbReference>
<protein>
    <recommendedName>
        <fullName evidence="7">UPF0056 membrane protein</fullName>
    </recommendedName>
</protein>
<dbReference type="NCBIfam" id="TIGR00427">
    <property type="entry name" value="NAAT family transporter"/>
    <property type="match status" value="1"/>
</dbReference>
<organism evidence="8 9">
    <name type="scientific">Actomonas aquatica</name>
    <dbReference type="NCBI Taxonomy" id="2866162"/>
    <lineage>
        <taxon>Bacteria</taxon>
        <taxon>Pseudomonadati</taxon>
        <taxon>Verrucomicrobiota</taxon>
        <taxon>Opitutia</taxon>
        <taxon>Opitutales</taxon>
        <taxon>Opitutaceae</taxon>
        <taxon>Actomonas</taxon>
    </lineage>
</organism>
<feature type="transmembrane region" description="Helical" evidence="7">
    <location>
        <begin position="104"/>
        <end position="126"/>
    </location>
</feature>
<feature type="transmembrane region" description="Helical" evidence="7">
    <location>
        <begin position="71"/>
        <end position="92"/>
    </location>
</feature>
<evidence type="ECO:0000256" key="5">
    <source>
        <dbReference type="ARBA" id="ARBA00022989"/>
    </source>
</evidence>